<dbReference type="PANTHER" id="PTHR12215">
    <property type="entry name" value="PHOSPHOPANTETHEINE TRANSFERASE"/>
    <property type="match status" value="1"/>
</dbReference>
<reference evidence="6" key="1">
    <citation type="journal article" date="2014" name="Science">
        <title>The coffee genome provides insight into the convergent evolution of caffeine biosynthesis.</title>
        <authorList>
            <person name="Denoeud F."/>
            <person name="Carretero-Paulet L."/>
            <person name="Dereeper A."/>
            <person name="Droc G."/>
            <person name="Guyot R."/>
            <person name="Pietrella M."/>
            <person name="Zheng C."/>
            <person name="Alberti A."/>
            <person name="Anthony F."/>
            <person name="Aprea G."/>
            <person name="Aury J.M."/>
            <person name="Bento P."/>
            <person name="Bernard M."/>
            <person name="Bocs S."/>
            <person name="Campa C."/>
            <person name="Cenci A."/>
            <person name="Combes M.C."/>
            <person name="Crouzillat D."/>
            <person name="Da Silva C."/>
            <person name="Daddiego L."/>
            <person name="De Bellis F."/>
            <person name="Dussert S."/>
            <person name="Garsmeur O."/>
            <person name="Gayraud T."/>
            <person name="Guignon V."/>
            <person name="Jahn K."/>
            <person name="Jamilloux V."/>
            <person name="Joet T."/>
            <person name="Labadie K."/>
            <person name="Lan T."/>
            <person name="Leclercq J."/>
            <person name="Lepelley M."/>
            <person name="Leroy T."/>
            <person name="Li L.T."/>
            <person name="Librado P."/>
            <person name="Lopez L."/>
            <person name="Munoz A."/>
            <person name="Noel B."/>
            <person name="Pallavicini A."/>
            <person name="Perrotta G."/>
            <person name="Poncet V."/>
            <person name="Pot D."/>
            <person name="Priyono X."/>
            <person name="Rigoreau M."/>
            <person name="Rouard M."/>
            <person name="Rozas J."/>
            <person name="Tranchant-Dubreuil C."/>
            <person name="VanBuren R."/>
            <person name="Zhang Q."/>
            <person name="Andrade A.C."/>
            <person name="Argout X."/>
            <person name="Bertrand B."/>
            <person name="de Kochko A."/>
            <person name="Graziosi G."/>
            <person name="Henry R.J."/>
            <person name="Jayarama X."/>
            <person name="Ming R."/>
            <person name="Nagai C."/>
            <person name="Rounsley S."/>
            <person name="Sankoff D."/>
            <person name="Giuliano G."/>
            <person name="Albert V.A."/>
            <person name="Wincker P."/>
            <person name="Lashermes P."/>
        </authorList>
    </citation>
    <scope>NUCLEOTIDE SEQUENCE [LARGE SCALE GENOMIC DNA]</scope>
    <source>
        <strain evidence="6">cv. DH200-94</strain>
    </source>
</reference>
<keyword evidence="6" id="KW-1185">Reference proteome</keyword>
<dbReference type="GO" id="GO:0008897">
    <property type="term" value="F:holo-[acyl-carrier-protein] synthase activity"/>
    <property type="evidence" value="ECO:0007669"/>
    <property type="project" value="UniProtKB-EC"/>
</dbReference>
<dbReference type="SUPFAM" id="SSF56214">
    <property type="entry name" value="4'-phosphopantetheinyl transferase"/>
    <property type="match status" value="2"/>
</dbReference>
<dbReference type="Proteomes" id="UP000295252">
    <property type="component" value="Chromosome IV"/>
</dbReference>
<organism evidence="5 6">
    <name type="scientific">Coffea canephora</name>
    <name type="common">Robusta coffee</name>
    <dbReference type="NCBI Taxonomy" id="49390"/>
    <lineage>
        <taxon>Eukaryota</taxon>
        <taxon>Viridiplantae</taxon>
        <taxon>Streptophyta</taxon>
        <taxon>Embryophyta</taxon>
        <taxon>Tracheophyta</taxon>
        <taxon>Spermatophyta</taxon>
        <taxon>Magnoliopsida</taxon>
        <taxon>eudicotyledons</taxon>
        <taxon>Gunneridae</taxon>
        <taxon>Pentapetalae</taxon>
        <taxon>asterids</taxon>
        <taxon>lamiids</taxon>
        <taxon>Gentianales</taxon>
        <taxon>Rubiaceae</taxon>
        <taxon>Ixoroideae</taxon>
        <taxon>Gardenieae complex</taxon>
        <taxon>Bertiereae - Coffeeae clade</taxon>
        <taxon>Coffeeae</taxon>
        <taxon>Coffea</taxon>
    </lineage>
</organism>
<dbReference type="PhylomeDB" id="A0A068TUI5"/>
<protein>
    <recommendedName>
        <fullName evidence="1">holo-[acyl-carrier-protein] synthase</fullName>
        <ecNumber evidence="1">2.7.8.7</ecNumber>
    </recommendedName>
</protein>
<dbReference type="InterPro" id="IPR037143">
    <property type="entry name" value="4-PPantetheinyl_Trfase_dom_sf"/>
</dbReference>
<evidence type="ECO:0000313" key="5">
    <source>
        <dbReference type="EMBL" id="CDO99911.1"/>
    </source>
</evidence>
<evidence type="ECO:0000256" key="1">
    <source>
        <dbReference type="ARBA" id="ARBA00013172"/>
    </source>
</evidence>
<dbReference type="InterPro" id="IPR055066">
    <property type="entry name" value="AASDHPPT_N"/>
</dbReference>
<proteinExistence type="predicted"/>
<dbReference type="FunFam" id="3.90.470.20:FF:000013">
    <property type="entry name" value="L-aminoadipate-semialdehyde dehydrogenase-phosphopantetheinyl transferase"/>
    <property type="match status" value="1"/>
</dbReference>
<evidence type="ECO:0000259" key="4">
    <source>
        <dbReference type="Pfam" id="PF22624"/>
    </source>
</evidence>
<dbReference type="PANTHER" id="PTHR12215:SF10">
    <property type="entry name" value="L-AMINOADIPATE-SEMIALDEHYDE DEHYDROGENASE-PHOSPHOPANTETHEINYL TRANSFERASE"/>
    <property type="match status" value="1"/>
</dbReference>
<dbReference type="GO" id="GO:0019878">
    <property type="term" value="P:lysine biosynthetic process via aminoadipic acid"/>
    <property type="evidence" value="ECO:0007669"/>
    <property type="project" value="TreeGrafter"/>
</dbReference>
<dbReference type="InParanoid" id="A0A068TUI5"/>
<feature type="domain" description="4'-phosphopantetheinyl transferase N-terminal" evidence="4">
    <location>
        <begin position="15"/>
        <end position="114"/>
    </location>
</feature>
<feature type="domain" description="4'-phosphopantetheinyl transferase" evidence="3">
    <location>
        <begin position="118"/>
        <end position="227"/>
    </location>
</feature>
<dbReference type="InterPro" id="IPR008278">
    <property type="entry name" value="4-PPantetheinyl_Trfase_dom"/>
</dbReference>
<dbReference type="EMBL" id="HG739088">
    <property type="protein sequence ID" value="CDO99911.1"/>
    <property type="molecule type" value="Genomic_DNA"/>
</dbReference>
<dbReference type="InterPro" id="IPR050559">
    <property type="entry name" value="P-Pant_transferase_sf"/>
</dbReference>
<dbReference type="FunFam" id="3.90.470.20:FF:000003">
    <property type="entry name" value="L-aminoadipate-semialdehyde dehydrogenase-phosphopantetheinyl transferase"/>
    <property type="match status" value="1"/>
</dbReference>
<dbReference type="OrthoDB" id="26719at2759"/>
<dbReference type="Gramene" id="CDO99911">
    <property type="protein sequence ID" value="CDO99911"/>
    <property type="gene ID" value="GSCOC_T00029625001"/>
</dbReference>
<dbReference type="OMA" id="WVFEESL"/>
<dbReference type="STRING" id="49390.A0A068TUI5"/>
<dbReference type="Pfam" id="PF22624">
    <property type="entry name" value="AASDHPPT_N"/>
    <property type="match status" value="1"/>
</dbReference>
<evidence type="ECO:0000259" key="3">
    <source>
        <dbReference type="Pfam" id="PF01648"/>
    </source>
</evidence>
<evidence type="ECO:0000256" key="2">
    <source>
        <dbReference type="ARBA" id="ARBA00022679"/>
    </source>
</evidence>
<sequence length="295" mass="34251">MELEKGVQRWIVDISKWNPSPDYFASVMSFLPQHEHSPITRFVKMEDRKRALVSRLLQYALVHQVLGIPYDEIIIRRTVEGKPYLEYDDKTGTFPNFNFNTSHDGNFVAIASEPVCLVGLDIANCSIPMKESVDKFIQNFLSYFSNLEWSDIMKADSSYDKLNRFYRYWCLKEAFVKAIGVGVGKRLDNVEFHHSDWNDIFVIVDGKEFNNWRFWLLEMGENHLVSIARGHPATATTNYRTTLKQTEFGEKEYKLGLNLPSAHFMFRMVEDLLPVSIVACHHYMDRIDIVSEDGG</sequence>
<dbReference type="AlphaFoldDB" id="A0A068TUI5"/>
<accession>A0A068TUI5</accession>
<dbReference type="Pfam" id="PF01648">
    <property type="entry name" value="ACPS"/>
    <property type="match status" value="1"/>
</dbReference>
<dbReference type="EC" id="2.7.8.7" evidence="1"/>
<dbReference type="GO" id="GO:0000287">
    <property type="term" value="F:magnesium ion binding"/>
    <property type="evidence" value="ECO:0007669"/>
    <property type="project" value="InterPro"/>
</dbReference>
<gene>
    <name evidence="5" type="ORF">GSCOC_T00029625001</name>
</gene>
<evidence type="ECO:0000313" key="6">
    <source>
        <dbReference type="Proteomes" id="UP000295252"/>
    </source>
</evidence>
<dbReference type="Gene3D" id="3.90.470.20">
    <property type="entry name" value="4'-phosphopantetheinyl transferase domain"/>
    <property type="match status" value="2"/>
</dbReference>
<dbReference type="GO" id="GO:0005829">
    <property type="term" value="C:cytosol"/>
    <property type="evidence" value="ECO:0007669"/>
    <property type="project" value="TreeGrafter"/>
</dbReference>
<keyword evidence="2" id="KW-0808">Transferase</keyword>
<name>A0A068TUI5_COFCA</name>